<gene>
    <name evidence="3" type="ORF">FPE_LOCUS16214</name>
</gene>
<evidence type="ECO:0000256" key="1">
    <source>
        <dbReference type="SAM" id="MobiDB-lite"/>
    </source>
</evidence>
<dbReference type="EMBL" id="OU503044">
    <property type="protein sequence ID" value="CAI9768784.1"/>
    <property type="molecule type" value="Genomic_DNA"/>
</dbReference>
<proteinExistence type="predicted"/>
<dbReference type="AlphaFoldDB" id="A0AAD1ZG80"/>
<dbReference type="SMART" id="SM00979">
    <property type="entry name" value="TIFY"/>
    <property type="match status" value="1"/>
</dbReference>
<sequence length="127" mass="14366">MSKLPVELDFSRMERERERKEPPISVRKRGFRDIQGIVSKLNPEIVKNVIQSASLGPNKPIQTFFTPLRPSCGFKNNAETGKMTIVYNGKVFDFDLSALKVHNILKIAAEEKLSKSAESTCEQDLLE</sequence>
<evidence type="ECO:0000313" key="4">
    <source>
        <dbReference type="Proteomes" id="UP000834106"/>
    </source>
</evidence>
<feature type="domain" description="Tify" evidence="2">
    <location>
        <begin position="76"/>
        <end position="110"/>
    </location>
</feature>
<dbReference type="PROSITE" id="PS51320">
    <property type="entry name" value="TIFY"/>
    <property type="match status" value="1"/>
</dbReference>
<dbReference type="Proteomes" id="UP000834106">
    <property type="component" value="Chromosome 9"/>
</dbReference>
<evidence type="ECO:0000313" key="3">
    <source>
        <dbReference type="EMBL" id="CAI9768784.1"/>
    </source>
</evidence>
<name>A0AAD1ZG80_9LAMI</name>
<feature type="region of interest" description="Disordered" evidence="1">
    <location>
        <begin position="1"/>
        <end position="24"/>
    </location>
</feature>
<accession>A0AAD1ZG80</accession>
<protein>
    <recommendedName>
        <fullName evidence="2">Tify domain-containing protein</fullName>
    </recommendedName>
</protein>
<feature type="compositionally biased region" description="Basic and acidic residues" evidence="1">
    <location>
        <begin position="9"/>
        <end position="22"/>
    </location>
</feature>
<evidence type="ECO:0000259" key="2">
    <source>
        <dbReference type="PROSITE" id="PS51320"/>
    </source>
</evidence>
<dbReference type="InterPro" id="IPR010399">
    <property type="entry name" value="Tify_dom"/>
</dbReference>
<organism evidence="3 4">
    <name type="scientific">Fraxinus pennsylvanica</name>
    <dbReference type="NCBI Taxonomy" id="56036"/>
    <lineage>
        <taxon>Eukaryota</taxon>
        <taxon>Viridiplantae</taxon>
        <taxon>Streptophyta</taxon>
        <taxon>Embryophyta</taxon>
        <taxon>Tracheophyta</taxon>
        <taxon>Spermatophyta</taxon>
        <taxon>Magnoliopsida</taxon>
        <taxon>eudicotyledons</taxon>
        <taxon>Gunneridae</taxon>
        <taxon>Pentapetalae</taxon>
        <taxon>asterids</taxon>
        <taxon>lamiids</taxon>
        <taxon>Lamiales</taxon>
        <taxon>Oleaceae</taxon>
        <taxon>Oleeae</taxon>
        <taxon>Fraxinus</taxon>
    </lineage>
</organism>
<keyword evidence="4" id="KW-1185">Reference proteome</keyword>
<reference evidence="3" key="1">
    <citation type="submission" date="2023-05" db="EMBL/GenBank/DDBJ databases">
        <authorList>
            <person name="Huff M."/>
        </authorList>
    </citation>
    <scope>NUCLEOTIDE SEQUENCE</scope>
</reference>
<dbReference type="Pfam" id="PF06200">
    <property type="entry name" value="tify"/>
    <property type="match status" value="1"/>
</dbReference>